<dbReference type="SUPFAM" id="SSF51430">
    <property type="entry name" value="NAD(P)-linked oxidoreductase"/>
    <property type="match status" value="1"/>
</dbReference>
<dbReference type="InterPro" id="IPR023210">
    <property type="entry name" value="NADP_OxRdtase_dom"/>
</dbReference>
<comment type="caution">
    <text evidence="2">The sequence shown here is derived from an EMBL/GenBank/DDBJ whole genome shotgun (WGS) entry which is preliminary data.</text>
</comment>
<dbReference type="AlphaFoldDB" id="A0A645C8Y8"/>
<protein>
    <submittedName>
        <fullName evidence="2">Aldo-keto reductase YhdN</fullName>
        <ecNumber evidence="2">1.1.1.-</ecNumber>
    </submittedName>
</protein>
<dbReference type="GO" id="GO:0016491">
    <property type="term" value="F:oxidoreductase activity"/>
    <property type="evidence" value="ECO:0007669"/>
    <property type="project" value="UniProtKB-KW"/>
</dbReference>
<reference evidence="2" key="1">
    <citation type="submission" date="2019-08" db="EMBL/GenBank/DDBJ databases">
        <authorList>
            <person name="Kucharzyk K."/>
            <person name="Murdoch R.W."/>
            <person name="Higgins S."/>
            <person name="Loffler F."/>
        </authorList>
    </citation>
    <scope>NUCLEOTIDE SEQUENCE</scope>
</reference>
<evidence type="ECO:0000313" key="2">
    <source>
        <dbReference type="EMBL" id="MPM71534.1"/>
    </source>
</evidence>
<feature type="domain" description="NADP-dependent oxidoreductase" evidence="1">
    <location>
        <begin position="27"/>
        <end position="122"/>
    </location>
</feature>
<dbReference type="PANTHER" id="PTHR43312:SF1">
    <property type="entry name" value="NADP-DEPENDENT OXIDOREDUCTASE DOMAIN-CONTAINING PROTEIN"/>
    <property type="match status" value="1"/>
</dbReference>
<dbReference type="EC" id="1.1.1.-" evidence="2"/>
<gene>
    <name evidence="2" type="primary">yhdN_8</name>
    <name evidence="2" type="ORF">SDC9_118500</name>
</gene>
<proteinExistence type="predicted"/>
<keyword evidence="2" id="KW-0560">Oxidoreductase</keyword>
<organism evidence="2">
    <name type="scientific">bioreactor metagenome</name>
    <dbReference type="NCBI Taxonomy" id="1076179"/>
    <lineage>
        <taxon>unclassified sequences</taxon>
        <taxon>metagenomes</taxon>
        <taxon>ecological metagenomes</taxon>
    </lineage>
</organism>
<evidence type="ECO:0000259" key="1">
    <source>
        <dbReference type="Pfam" id="PF00248"/>
    </source>
</evidence>
<sequence length="126" mass="13931">MKKRKLGNTGIEVSEIAFGGVEIGLPYGIGVNSDKDMISEAKAIDLLRLALDSGINFFDTARMYGNSEHIMGKAFQNKRSEVILATKCVHLLDNEGNLPPKNKLRETVEKSIYESLKALQTDFPCL</sequence>
<dbReference type="PANTHER" id="PTHR43312">
    <property type="entry name" value="D-THREO-ALDOSE 1-DEHYDROGENASE"/>
    <property type="match status" value="1"/>
</dbReference>
<accession>A0A645C8Y8</accession>
<name>A0A645C8Y8_9ZZZZ</name>
<dbReference type="InterPro" id="IPR036812">
    <property type="entry name" value="NAD(P)_OxRdtase_dom_sf"/>
</dbReference>
<dbReference type="Gene3D" id="3.20.20.100">
    <property type="entry name" value="NADP-dependent oxidoreductase domain"/>
    <property type="match status" value="1"/>
</dbReference>
<dbReference type="InterPro" id="IPR053135">
    <property type="entry name" value="AKR2_Oxidoreductase"/>
</dbReference>
<dbReference type="Pfam" id="PF00248">
    <property type="entry name" value="Aldo_ket_red"/>
    <property type="match status" value="1"/>
</dbReference>
<dbReference type="EMBL" id="VSSQ01024173">
    <property type="protein sequence ID" value="MPM71534.1"/>
    <property type="molecule type" value="Genomic_DNA"/>
</dbReference>